<dbReference type="SUPFAM" id="SSF53474">
    <property type="entry name" value="alpha/beta-Hydrolases"/>
    <property type="match status" value="1"/>
</dbReference>
<dbReference type="Pfam" id="PF00326">
    <property type="entry name" value="Peptidase_S9"/>
    <property type="match status" value="1"/>
</dbReference>
<dbReference type="AlphaFoldDB" id="A0A3B0RCG8"/>
<dbReference type="InterPro" id="IPR050955">
    <property type="entry name" value="Plant_Biomass_Hydrol_Est"/>
</dbReference>
<protein>
    <recommendedName>
        <fullName evidence="2">Peptidase S9 prolyl oligopeptidase catalytic domain-containing protein</fullName>
    </recommendedName>
</protein>
<dbReference type="InterPro" id="IPR029058">
    <property type="entry name" value="AB_hydrolase_fold"/>
</dbReference>
<name>A0A3B0RCG8_9ZZZZ</name>
<dbReference type="EMBL" id="UOEE01000118">
    <property type="protein sequence ID" value="VAV90994.1"/>
    <property type="molecule type" value="Genomic_DNA"/>
</dbReference>
<dbReference type="PANTHER" id="PTHR43037">
    <property type="entry name" value="UNNAMED PRODUCT-RELATED"/>
    <property type="match status" value="1"/>
</dbReference>
<evidence type="ECO:0000259" key="2">
    <source>
        <dbReference type="Pfam" id="PF00326"/>
    </source>
</evidence>
<feature type="domain" description="Peptidase S9 prolyl oligopeptidase catalytic" evidence="2">
    <location>
        <begin position="124"/>
        <end position="166"/>
    </location>
</feature>
<accession>A0A3B0RCG8</accession>
<keyword evidence="1" id="KW-0732">Signal</keyword>
<sequence>MVVAYIERFAMKLACLVFILALGLPAYGQTLRRDNGELRSWVSFRPANPGANALPVLFVLHGGGGSAKQIRKHFSFDVLAKKNRFMVIYPDGLEKHWNDARQGGTVKLFTGKKPDDVGFLRQLAALLVANGEADADRIYVTGVSNGGMMVQRLLCEASETFAAGASLIANLPAALADCAPAKPRSILLINGDADPLMPQNGGGVGFRQKRGFVLSTMKSFDHWAAVNQCAATPTSNQLPNQNQTDGTTAAKFVADDCLPAHKVQLISIAGGGHTVPTLRAPSKRLKARLRTRILGATNRDFEAKQMIWDFLQDARAAN</sequence>
<evidence type="ECO:0000256" key="1">
    <source>
        <dbReference type="ARBA" id="ARBA00022729"/>
    </source>
</evidence>
<dbReference type="Gene3D" id="3.40.50.1820">
    <property type="entry name" value="alpha/beta hydrolase"/>
    <property type="match status" value="1"/>
</dbReference>
<dbReference type="PANTHER" id="PTHR43037:SF1">
    <property type="entry name" value="BLL1128 PROTEIN"/>
    <property type="match status" value="1"/>
</dbReference>
<proteinExistence type="predicted"/>
<dbReference type="GO" id="GO:0008236">
    <property type="term" value="F:serine-type peptidase activity"/>
    <property type="evidence" value="ECO:0007669"/>
    <property type="project" value="InterPro"/>
</dbReference>
<reference evidence="3" key="1">
    <citation type="submission" date="2018-06" db="EMBL/GenBank/DDBJ databases">
        <authorList>
            <person name="Zhirakovskaya E."/>
        </authorList>
    </citation>
    <scope>NUCLEOTIDE SEQUENCE</scope>
</reference>
<dbReference type="GO" id="GO:0006508">
    <property type="term" value="P:proteolysis"/>
    <property type="evidence" value="ECO:0007669"/>
    <property type="project" value="InterPro"/>
</dbReference>
<organism evidence="3">
    <name type="scientific">hydrothermal vent metagenome</name>
    <dbReference type="NCBI Taxonomy" id="652676"/>
    <lineage>
        <taxon>unclassified sequences</taxon>
        <taxon>metagenomes</taxon>
        <taxon>ecological metagenomes</taxon>
    </lineage>
</organism>
<dbReference type="InterPro" id="IPR001375">
    <property type="entry name" value="Peptidase_S9_cat"/>
</dbReference>
<evidence type="ECO:0000313" key="3">
    <source>
        <dbReference type="EMBL" id="VAV90994.1"/>
    </source>
</evidence>
<gene>
    <name evidence="3" type="ORF">MNBD_ALPHA06-2062</name>
</gene>